<gene>
    <name evidence="2" type="ORF">BCR33DRAFT_75892</name>
</gene>
<feature type="transmembrane region" description="Helical" evidence="1">
    <location>
        <begin position="65"/>
        <end position="84"/>
    </location>
</feature>
<feature type="transmembrane region" description="Helical" evidence="1">
    <location>
        <begin position="90"/>
        <end position="112"/>
    </location>
</feature>
<dbReference type="AlphaFoldDB" id="A0A1Y2CMQ2"/>
<organism evidence="2 3">
    <name type="scientific">Rhizoclosmatium globosum</name>
    <dbReference type="NCBI Taxonomy" id="329046"/>
    <lineage>
        <taxon>Eukaryota</taxon>
        <taxon>Fungi</taxon>
        <taxon>Fungi incertae sedis</taxon>
        <taxon>Chytridiomycota</taxon>
        <taxon>Chytridiomycota incertae sedis</taxon>
        <taxon>Chytridiomycetes</taxon>
        <taxon>Chytridiales</taxon>
        <taxon>Chytriomycetaceae</taxon>
        <taxon>Rhizoclosmatium</taxon>
    </lineage>
</organism>
<sequence>MQDSTLQATQSEASVSRIETWAPLFGLVAIDIILVVWALHSIFVTEMRAKGHRITITTVFTTSNMLLLGIVLTGAATTLSRAFYEMSHRTSAIGLTFNVLFLGLSEMIYLFYSWLRGKEILRVQSSSRVYKLFKYLLCSTIVFCSLPVIVTFFEKSVLVELLFILSEVVVGCCVISLEIYFPIATYFTYVK</sequence>
<comment type="caution">
    <text evidence="2">The sequence shown here is derived from an EMBL/GenBank/DDBJ whole genome shotgun (WGS) entry which is preliminary data.</text>
</comment>
<feature type="transmembrane region" description="Helical" evidence="1">
    <location>
        <begin position="132"/>
        <end position="153"/>
    </location>
</feature>
<reference evidence="2 3" key="1">
    <citation type="submission" date="2016-07" db="EMBL/GenBank/DDBJ databases">
        <title>Pervasive Adenine N6-methylation of Active Genes in Fungi.</title>
        <authorList>
            <consortium name="DOE Joint Genome Institute"/>
            <person name="Mondo S.J."/>
            <person name="Dannebaum R.O."/>
            <person name="Kuo R.C."/>
            <person name="Labutti K."/>
            <person name="Haridas S."/>
            <person name="Kuo A."/>
            <person name="Salamov A."/>
            <person name="Ahrendt S.R."/>
            <person name="Lipzen A."/>
            <person name="Sullivan W."/>
            <person name="Andreopoulos W.B."/>
            <person name="Clum A."/>
            <person name="Lindquist E."/>
            <person name="Daum C."/>
            <person name="Ramamoorthy G.K."/>
            <person name="Gryganskyi A."/>
            <person name="Culley D."/>
            <person name="Magnuson J.K."/>
            <person name="James T.Y."/>
            <person name="O'Malley M.A."/>
            <person name="Stajich J.E."/>
            <person name="Spatafora J.W."/>
            <person name="Visel A."/>
            <person name="Grigoriev I.V."/>
        </authorList>
    </citation>
    <scope>NUCLEOTIDE SEQUENCE [LARGE SCALE GENOMIC DNA]</scope>
    <source>
        <strain evidence="2 3">JEL800</strain>
    </source>
</reference>
<keyword evidence="1" id="KW-1133">Transmembrane helix</keyword>
<keyword evidence="1" id="KW-0812">Transmembrane</keyword>
<accession>A0A1Y2CMQ2</accession>
<evidence type="ECO:0000256" key="1">
    <source>
        <dbReference type="SAM" id="Phobius"/>
    </source>
</evidence>
<name>A0A1Y2CMQ2_9FUNG</name>
<keyword evidence="1" id="KW-0472">Membrane</keyword>
<feature type="transmembrane region" description="Helical" evidence="1">
    <location>
        <begin position="20"/>
        <end position="44"/>
    </location>
</feature>
<keyword evidence="3" id="KW-1185">Reference proteome</keyword>
<evidence type="ECO:0000313" key="3">
    <source>
        <dbReference type="Proteomes" id="UP000193642"/>
    </source>
</evidence>
<protein>
    <submittedName>
        <fullName evidence="2">Uncharacterized protein</fullName>
    </submittedName>
</protein>
<feature type="transmembrane region" description="Helical" evidence="1">
    <location>
        <begin position="159"/>
        <end position="181"/>
    </location>
</feature>
<proteinExistence type="predicted"/>
<evidence type="ECO:0000313" key="2">
    <source>
        <dbReference type="EMBL" id="ORY47645.1"/>
    </source>
</evidence>
<dbReference type="EMBL" id="MCGO01000013">
    <property type="protein sequence ID" value="ORY47645.1"/>
    <property type="molecule type" value="Genomic_DNA"/>
</dbReference>
<dbReference type="Proteomes" id="UP000193642">
    <property type="component" value="Unassembled WGS sequence"/>
</dbReference>